<dbReference type="InterPro" id="IPR029065">
    <property type="entry name" value="Enolase_C-like"/>
</dbReference>
<dbReference type="EMBL" id="SKBU01000040">
    <property type="protein sequence ID" value="TCJ13482.1"/>
    <property type="molecule type" value="Genomic_DNA"/>
</dbReference>
<feature type="domain" description="Mandelate racemase/muconate lactonizing enzyme C-terminal" evidence="2">
    <location>
        <begin position="176"/>
        <end position="289"/>
    </location>
</feature>
<dbReference type="SMART" id="SM00922">
    <property type="entry name" value="MR_MLE"/>
    <property type="match status" value="1"/>
</dbReference>
<dbReference type="InterPro" id="IPR036849">
    <property type="entry name" value="Enolase-like_C_sf"/>
</dbReference>
<dbReference type="SUPFAM" id="SSF54826">
    <property type="entry name" value="Enolase N-terminal domain-like"/>
    <property type="match status" value="1"/>
</dbReference>
<keyword evidence="1" id="KW-0456">Lyase</keyword>
<dbReference type="PANTHER" id="PTHR48080:SF2">
    <property type="entry name" value="D-GALACTONATE DEHYDRATASE"/>
    <property type="match status" value="1"/>
</dbReference>
<accession>A0A4R1B5R3</accession>
<dbReference type="CDD" id="cd03316">
    <property type="entry name" value="MR_like"/>
    <property type="match status" value="1"/>
</dbReference>
<dbReference type="InterPro" id="IPR029017">
    <property type="entry name" value="Enolase-like_N"/>
</dbReference>
<dbReference type="SFLD" id="SFLDS00001">
    <property type="entry name" value="Enolase"/>
    <property type="match status" value="1"/>
</dbReference>
<reference evidence="3 4" key="1">
    <citation type="submission" date="2019-03" db="EMBL/GenBank/DDBJ databases">
        <title>Whole genome sequence of a novel Rubrobacter taiwanensis strain, isolated from Yellowstone National Park.</title>
        <authorList>
            <person name="Freed S."/>
            <person name="Ramaley R.F."/>
            <person name="Kyndt J.A."/>
        </authorList>
    </citation>
    <scope>NUCLEOTIDE SEQUENCE [LARGE SCALE GENOMIC DNA]</scope>
    <source>
        <strain evidence="3 4">Yellowstone</strain>
    </source>
</reference>
<dbReference type="GO" id="GO:0009063">
    <property type="term" value="P:amino acid catabolic process"/>
    <property type="evidence" value="ECO:0007669"/>
    <property type="project" value="InterPro"/>
</dbReference>
<dbReference type="PROSITE" id="PS00909">
    <property type="entry name" value="MR_MLE_2"/>
    <property type="match status" value="1"/>
</dbReference>
<protein>
    <submittedName>
        <fullName evidence="3">Mandelate racemase/muconate lactonizing enzyme family protein</fullName>
    </submittedName>
</protein>
<dbReference type="AlphaFoldDB" id="A0A4R1B5R3"/>
<sequence>MKITEIRTAVVEANYDWTFIKVYTDEGIEGLGESFLAPGLVGIIRDLEPLLVGEDPRNVDKLWSKMRWAASGAGSMGGIVYNAISGIEAALWDAVGKYYGAPICQLLGGRYRDRVRVYADCHAGEALEALNSVMVARKPRWVEDEGEERFALSAEVRHPVHGRAYGDAGTDEIFTPEMYAERARQVAGELGFTAIKFDLDVPNPYTRDTHSGTLTHAEIKFMVSLVEAVREAVGDEVDIAFDCHWRYNVSDARRLACELEPYGLMWLEDPVPPENVEAMRQVTQSTRTPIASGENYYLRYGFREALENGGLDIVAPDLQKTGGLLEGRRIADLADTHYAAVAPHCIASPVGTLASAHVAAAVPNFLALEWHGMSVPFWEDMVVGLDGPVIEDGYITVPDRPGLGVELNEEVARRYVREGEPFFGE</sequence>
<dbReference type="RefSeq" id="WP_132692902.1">
    <property type="nucleotide sequence ID" value="NZ_SKBU01000040.1"/>
</dbReference>
<gene>
    <name evidence="3" type="ORF">E0L93_15040</name>
</gene>
<organism evidence="3 4">
    <name type="scientific">Rubrobacter taiwanensis</name>
    <dbReference type="NCBI Taxonomy" id="185139"/>
    <lineage>
        <taxon>Bacteria</taxon>
        <taxon>Bacillati</taxon>
        <taxon>Actinomycetota</taxon>
        <taxon>Rubrobacteria</taxon>
        <taxon>Rubrobacterales</taxon>
        <taxon>Rubrobacteraceae</taxon>
        <taxon>Rubrobacter</taxon>
    </lineage>
</organism>
<keyword evidence="4" id="KW-1185">Reference proteome</keyword>
<dbReference type="InterPro" id="IPR013342">
    <property type="entry name" value="Mandelate_racemase_C"/>
</dbReference>
<dbReference type="InterPro" id="IPR013341">
    <property type="entry name" value="Mandelate_racemase_N_dom"/>
</dbReference>
<dbReference type="InterPro" id="IPR018110">
    <property type="entry name" value="Mandel_Rmase/mucon_lact_enz_CS"/>
</dbReference>
<dbReference type="Pfam" id="PF13378">
    <property type="entry name" value="MR_MLE_C"/>
    <property type="match status" value="1"/>
</dbReference>
<dbReference type="Pfam" id="PF02746">
    <property type="entry name" value="MR_MLE_N"/>
    <property type="match status" value="1"/>
</dbReference>
<dbReference type="SUPFAM" id="SSF51604">
    <property type="entry name" value="Enolase C-terminal domain-like"/>
    <property type="match status" value="1"/>
</dbReference>
<dbReference type="OrthoDB" id="5168231at2"/>
<dbReference type="Proteomes" id="UP000295244">
    <property type="component" value="Unassembled WGS sequence"/>
</dbReference>
<dbReference type="InterPro" id="IPR034593">
    <property type="entry name" value="DgoD-like"/>
</dbReference>
<evidence type="ECO:0000313" key="3">
    <source>
        <dbReference type="EMBL" id="TCJ13482.1"/>
    </source>
</evidence>
<evidence type="ECO:0000256" key="1">
    <source>
        <dbReference type="ARBA" id="ARBA00023239"/>
    </source>
</evidence>
<comment type="caution">
    <text evidence="3">The sequence shown here is derived from an EMBL/GenBank/DDBJ whole genome shotgun (WGS) entry which is preliminary data.</text>
</comment>
<dbReference type="PANTHER" id="PTHR48080">
    <property type="entry name" value="D-GALACTONATE DEHYDRATASE-RELATED"/>
    <property type="match status" value="1"/>
</dbReference>
<dbReference type="GO" id="GO:0016829">
    <property type="term" value="F:lyase activity"/>
    <property type="evidence" value="ECO:0007669"/>
    <property type="project" value="UniProtKB-KW"/>
</dbReference>
<proteinExistence type="predicted"/>
<dbReference type="Gene3D" id="3.30.390.10">
    <property type="entry name" value="Enolase-like, N-terminal domain"/>
    <property type="match status" value="1"/>
</dbReference>
<dbReference type="PROSITE" id="PS00908">
    <property type="entry name" value="MR_MLE_1"/>
    <property type="match status" value="1"/>
</dbReference>
<name>A0A4R1B5R3_9ACTN</name>
<evidence type="ECO:0000313" key="4">
    <source>
        <dbReference type="Proteomes" id="UP000295244"/>
    </source>
</evidence>
<dbReference type="Gene3D" id="3.20.20.120">
    <property type="entry name" value="Enolase-like C-terminal domain"/>
    <property type="match status" value="1"/>
</dbReference>
<evidence type="ECO:0000259" key="2">
    <source>
        <dbReference type="SMART" id="SM00922"/>
    </source>
</evidence>